<keyword evidence="2" id="KW-0472">Membrane</keyword>
<feature type="region of interest" description="Disordered" evidence="1">
    <location>
        <begin position="1"/>
        <end position="46"/>
    </location>
</feature>
<feature type="compositionally biased region" description="Basic residues" evidence="1">
    <location>
        <begin position="28"/>
        <end position="40"/>
    </location>
</feature>
<dbReference type="EMBL" id="FNQB01000001">
    <property type="protein sequence ID" value="SDY63054.1"/>
    <property type="molecule type" value="Genomic_DNA"/>
</dbReference>
<evidence type="ECO:0008006" key="5">
    <source>
        <dbReference type="Google" id="ProtNLM"/>
    </source>
</evidence>
<dbReference type="Proteomes" id="UP000199632">
    <property type="component" value="Unassembled WGS sequence"/>
</dbReference>
<feature type="transmembrane region" description="Helical" evidence="2">
    <location>
        <begin position="52"/>
        <end position="72"/>
    </location>
</feature>
<dbReference type="NCBIfam" id="NF041390">
    <property type="entry name" value="TadE_Rv3655c"/>
    <property type="match status" value="1"/>
</dbReference>
<accession>A0A1H3LGJ4</accession>
<organism evidence="3 4">
    <name type="scientific">Asanoa ishikariensis</name>
    <dbReference type="NCBI Taxonomy" id="137265"/>
    <lineage>
        <taxon>Bacteria</taxon>
        <taxon>Bacillati</taxon>
        <taxon>Actinomycetota</taxon>
        <taxon>Actinomycetes</taxon>
        <taxon>Micromonosporales</taxon>
        <taxon>Micromonosporaceae</taxon>
        <taxon>Asanoa</taxon>
    </lineage>
</organism>
<keyword evidence="2" id="KW-0812">Transmembrane</keyword>
<sequence>MTMARLTRSTPARRLPSGEPPTPPGVLRGRRAGLRPRWTGRGRDRGSTTAELAAATPALALLLFVGVAAVAATQTKLQCADAARDAALAAARGQEGGLSRTQTAPDGATITISINGDVVTATVRAPARVVGTRLPPIEVSATAVAAREPDDAGIPW</sequence>
<dbReference type="STRING" id="137265.SAMN05421684_0717"/>
<evidence type="ECO:0000313" key="4">
    <source>
        <dbReference type="Proteomes" id="UP000199632"/>
    </source>
</evidence>
<dbReference type="InterPro" id="IPR049790">
    <property type="entry name" value="Rv3655c/TadE"/>
</dbReference>
<gene>
    <name evidence="3" type="ORF">SAMN05421684_0717</name>
</gene>
<protein>
    <recommendedName>
        <fullName evidence="5">TadE-like protein</fullName>
    </recommendedName>
</protein>
<evidence type="ECO:0000313" key="3">
    <source>
        <dbReference type="EMBL" id="SDY63054.1"/>
    </source>
</evidence>
<reference evidence="4" key="1">
    <citation type="submission" date="2016-10" db="EMBL/GenBank/DDBJ databases">
        <authorList>
            <person name="Varghese N."/>
            <person name="Submissions S."/>
        </authorList>
    </citation>
    <scope>NUCLEOTIDE SEQUENCE [LARGE SCALE GENOMIC DNA]</scope>
    <source>
        <strain evidence="4">DSM 44718</strain>
    </source>
</reference>
<keyword evidence="2" id="KW-1133">Transmembrane helix</keyword>
<name>A0A1H3LGJ4_9ACTN</name>
<dbReference type="AlphaFoldDB" id="A0A1H3LGJ4"/>
<proteinExistence type="predicted"/>
<evidence type="ECO:0000256" key="1">
    <source>
        <dbReference type="SAM" id="MobiDB-lite"/>
    </source>
</evidence>
<keyword evidence="4" id="KW-1185">Reference proteome</keyword>
<evidence type="ECO:0000256" key="2">
    <source>
        <dbReference type="SAM" id="Phobius"/>
    </source>
</evidence>